<reference evidence="1 2" key="1">
    <citation type="submission" date="2024-09" db="EMBL/GenBank/DDBJ databases">
        <title>Chromosome-scale assembly of Riccia sorocarpa.</title>
        <authorList>
            <person name="Paukszto L."/>
        </authorList>
    </citation>
    <scope>NUCLEOTIDE SEQUENCE [LARGE SCALE GENOMIC DNA]</scope>
    <source>
        <strain evidence="1">LP-2024</strain>
        <tissue evidence="1">Aerial parts of the thallus</tissue>
    </source>
</reference>
<keyword evidence="2" id="KW-1185">Reference proteome</keyword>
<proteinExistence type="predicted"/>
<organism evidence="1 2">
    <name type="scientific">Riccia sorocarpa</name>
    <dbReference type="NCBI Taxonomy" id="122646"/>
    <lineage>
        <taxon>Eukaryota</taxon>
        <taxon>Viridiplantae</taxon>
        <taxon>Streptophyta</taxon>
        <taxon>Embryophyta</taxon>
        <taxon>Marchantiophyta</taxon>
        <taxon>Marchantiopsida</taxon>
        <taxon>Marchantiidae</taxon>
        <taxon>Marchantiales</taxon>
        <taxon>Ricciaceae</taxon>
        <taxon>Riccia</taxon>
    </lineage>
</organism>
<dbReference type="AlphaFoldDB" id="A0ABD3HCC7"/>
<sequence length="214" mass="23788">MEVVSSSCPFSSVGKKEAREHIKKMVSCVIGHLSTEYCKLCTAKGRVSDSVKMKVLEQFDFDMLAARRKALGRKAPHQGGTVLPDGIVWVPNAAIKREKRLSERTYGEADTCFIRGSLSFDESVLYCVKHYKSSSLTATTSERDREVLASRVRHHGVVQAIGVSSKVYVSLGDWGMAQTVKMALFYQGQKWRKGDTDQFGHIAPELKATEPRAD</sequence>
<gene>
    <name evidence="1" type="ORF">R1sor_014416</name>
</gene>
<dbReference type="Proteomes" id="UP001633002">
    <property type="component" value="Unassembled WGS sequence"/>
</dbReference>
<evidence type="ECO:0000313" key="1">
    <source>
        <dbReference type="EMBL" id="KAL3688107.1"/>
    </source>
</evidence>
<dbReference type="EMBL" id="JBJQOH010000004">
    <property type="protein sequence ID" value="KAL3688107.1"/>
    <property type="molecule type" value="Genomic_DNA"/>
</dbReference>
<comment type="caution">
    <text evidence="1">The sequence shown here is derived from an EMBL/GenBank/DDBJ whole genome shotgun (WGS) entry which is preliminary data.</text>
</comment>
<accession>A0ABD3HCC7</accession>
<protein>
    <submittedName>
        <fullName evidence="1">Uncharacterized protein</fullName>
    </submittedName>
</protein>
<name>A0ABD3HCC7_9MARC</name>
<evidence type="ECO:0000313" key="2">
    <source>
        <dbReference type="Proteomes" id="UP001633002"/>
    </source>
</evidence>